<dbReference type="AlphaFoldDB" id="A0A167W1U2"/>
<evidence type="ECO:0000313" key="2">
    <source>
        <dbReference type="Proteomes" id="UP000242877"/>
    </source>
</evidence>
<protein>
    <submittedName>
        <fullName evidence="1">Uncharacterized protein</fullName>
    </submittedName>
</protein>
<comment type="caution">
    <text evidence="1">The sequence shown here is derived from an EMBL/GenBank/DDBJ whole genome shotgun (WGS) entry which is preliminary data.</text>
</comment>
<evidence type="ECO:0000313" key="1">
    <source>
        <dbReference type="EMBL" id="KZZ88306.1"/>
    </source>
</evidence>
<sequence length="270" mass="31009">MSFYPAGWDYDRLLNCSREELAELSDQERLTMLNGLKEAGLYEQLIEIANQRNERAQKARQNGSWPPYVGNLTNVFKSSDPDDWTQWGYVIFRTCCYQPEEQERWLRFRCRWDQLIKDEISDYVQNSNLSLDRAIELHEDIWVEDPALEGASIDEIVKRFTAINPNLARGIVSTACLVVNELSLTSVLESTSEGDNVPWALAVSLSASDTSEAMLSIREKDRFRVAIESISTQLYAFLGPQTIDLSGLGRCIEDEKDVWCRYGFTHRNET</sequence>
<dbReference type="OrthoDB" id="4196034at2759"/>
<keyword evidence="2" id="KW-1185">Reference proteome</keyword>
<accession>A0A167W1U2</accession>
<organism evidence="1 2">
    <name type="scientific">Ascosphaera apis ARSEF 7405</name>
    <dbReference type="NCBI Taxonomy" id="392613"/>
    <lineage>
        <taxon>Eukaryota</taxon>
        <taxon>Fungi</taxon>
        <taxon>Dikarya</taxon>
        <taxon>Ascomycota</taxon>
        <taxon>Pezizomycotina</taxon>
        <taxon>Eurotiomycetes</taxon>
        <taxon>Eurotiomycetidae</taxon>
        <taxon>Onygenales</taxon>
        <taxon>Ascosphaeraceae</taxon>
        <taxon>Ascosphaera</taxon>
    </lineage>
</organism>
<reference evidence="1 2" key="1">
    <citation type="journal article" date="2016" name="Genome Biol. Evol.">
        <title>Divergent and convergent evolution of fungal pathogenicity.</title>
        <authorList>
            <person name="Shang Y."/>
            <person name="Xiao G."/>
            <person name="Zheng P."/>
            <person name="Cen K."/>
            <person name="Zhan S."/>
            <person name="Wang C."/>
        </authorList>
    </citation>
    <scope>NUCLEOTIDE SEQUENCE [LARGE SCALE GENOMIC DNA]</scope>
    <source>
        <strain evidence="1 2">ARSEF 7405</strain>
    </source>
</reference>
<dbReference type="VEuPathDB" id="FungiDB:AAP_05127"/>
<name>A0A167W1U2_9EURO</name>
<dbReference type="EMBL" id="AZGZ01000027">
    <property type="protein sequence ID" value="KZZ88306.1"/>
    <property type="molecule type" value="Genomic_DNA"/>
</dbReference>
<proteinExistence type="predicted"/>
<dbReference type="Proteomes" id="UP000242877">
    <property type="component" value="Unassembled WGS sequence"/>
</dbReference>
<gene>
    <name evidence="1" type="ORF">AAP_05127</name>
</gene>